<dbReference type="KEGG" id="prel:PRELSG_1203700"/>
<keyword evidence="1" id="KW-0175">Coiled coil</keyword>
<dbReference type="AlphaFoldDB" id="A0A1J1HC56"/>
<evidence type="ECO:0000313" key="3">
    <source>
        <dbReference type="EMBL" id="CRH01153.1"/>
    </source>
</evidence>
<feature type="transmembrane region" description="Helical" evidence="2">
    <location>
        <begin position="1023"/>
        <end position="1044"/>
    </location>
</feature>
<feature type="transmembrane region" description="Helical" evidence="2">
    <location>
        <begin position="1050"/>
        <end position="1067"/>
    </location>
</feature>
<keyword evidence="2" id="KW-1133">Transmembrane helix</keyword>
<protein>
    <submittedName>
        <fullName evidence="3">Uncharacterized protein</fullName>
    </submittedName>
</protein>
<evidence type="ECO:0000256" key="1">
    <source>
        <dbReference type="SAM" id="Coils"/>
    </source>
</evidence>
<dbReference type="Proteomes" id="UP000220158">
    <property type="component" value="Chromosome 12"/>
</dbReference>
<accession>A0A1J1HC56</accession>
<gene>
    <name evidence="3" type="ORF">PRELSG_1203700</name>
</gene>
<feature type="transmembrane region" description="Helical" evidence="2">
    <location>
        <begin position="1088"/>
        <end position="1112"/>
    </location>
</feature>
<dbReference type="EMBL" id="LN835307">
    <property type="protein sequence ID" value="CRH01153.1"/>
    <property type="molecule type" value="Genomic_DNA"/>
</dbReference>
<evidence type="ECO:0000256" key="2">
    <source>
        <dbReference type="SAM" id="Phobius"/>
    </source>
</evidence>
<evidence type="ECO:0000313" key="4">
    <source>
        <dbReference type="Proteomes" id="UP000220158"/>
    </source>
</evidence>
<keyword evidence="4" id="KW-1185">Reference proteome</keyword>
<organism evidence="3 4">
    <name type="scientific">Plasmodium relictum</name>
    <dbReference type="NCBI Taxonomy" id="85471"/>
    <lineage>
        <taxon>Eukaryota</taxon>
        <taxon>Sar</taxon>
        <taxon>Alveolata</taxon>
        <taxon>Apicomplexa</taxon>
        <taxon>Aconoidasida</taxon>
        <taxon>Haemosporida</taxon>
        <taxon>Plasmodiidae</taxon>
        <taxon>Plasmodium</taxon>
        <taxon>Plasmodium (Haemamoeba)</taxon>
    </lineage>
</organism>
<dbReference type="OMA" id="PLEVHYL"/>
<sequence>MNEYMKYPTCFYVFDLHLCEEPINLVKNLDFTQNEDIIIISLKNIFKKELINIIKTYIEKYFNITKDYKFLNLKYTFQRNAFLILVKRILYNDVENIYYKNIEIYTKKNYGKIYRKIIKFYFNEYLEDKLNKKDILENEKNNSSNNNYKTALYKNMIQHKINNVTYNNFINKYFEIDKDNKRVSNSFLNKYEVEEEEKKKNENEYEKISNCSSDSSRKGKSIMKNMRISSNYSIDKRKKIFMKKEIKEDIKRKKKYDDNSLICLTFKIKNASFCIAFSNFDFYQYIEKLDYYKYIFCDYNRNNNKEDTVNFNYMDYYIKNYYMYCKQIYNYFINNIIFETKNEDLYLFNIDIIIFLGFDNFILFNYKKKNILNNNSFFFDQNITILNKNRKYFLQKKTYSTLTKEKERKLTFIGYKLPCDLFMKIEVDIIDDFFYKHFHEVKQKNKNTIISLYPKVIDFNLIHTYQIYQANFEISYDYKGNSENGSFFFNDKIFVNSSYYKYDKNMYNKDGQNKYFVMNEEKDYENKKELRNEDEEQRNEKKKKKKNYLLNILDMGSSKRKYSLQKKKEKNIHNEKFIYDEKYFHDKKRNNSKEFYSNNVNDENGIKKFQEKYDYIYHKKSNIFYLNDDTYLNGNNEFSEDKLYYSILCLDSKNNSTIPINLYSYLHLKKNSIFKYLEENIRFKKEGKDKILKSKNSLTNENNFDMLRYVYIYPYKGVIKKNSKKKIQLSLYVEHILNSEIINDSFILIIRIHNFVKDMFLTVKYSLKNNIVNSLLHSSITNPCDTNNNLNDINDDSNDINNLNLNKNKGNISNTNISLHNRKYNSNKKNKYNLNNVINSVSTNNIKITSFLSANFAKFIFYLFIVLDNYQNNLLNYKDDTIDDVFYFFRLTNLNNYHLLYSFNSILMNLQKNKRINFNYFVKKSFYIKYDDKKKLCSTFFIDDKMHKNMSKKYSGLPHEIYYLIEKLKHNEKIEKKISIESFLLLCEQLFYILNKDIAYCKFLDNIKNIYSYKISKNKKMYLIFYTILKNCSLFYKNLFLVFISFLKKLFTYFIKLSIHNFYVLVLKKTNTVDMNLLKKKKKHYFRLFLDAFNFFHISFLSYVSTFFFSFLDIQIALDLIHYLLFYL</sequence>
<feature type="coiled-coil region" evidence="1">
    <location>
        <begin position="517"/>
        <end position="551"/>
    </location>
</feature>
<feature type="transmembrane region" description="Helical" evidence="2">
    <location>
        <begin position="848"/>
        <end position="867"/>
    </location>
</feature>
<dbReference type="VEuPathDB" id="PlasmoDB:PRELSG_1203700"/>
<reference evidence="3 4" key="1">
    <citation type="submission" date="2015-04" db="EMBL/GenBank/DDBJ databases">
        <authorList>
            <consortium name="Pathogen Informatics"/>
        </authorList>
    </citation>
    <scope>NUCLEOTIDE SEQUENCE [LARGE SCALE GENOMIC DNA]</scope>
    <source>
        <strain evidence="3 4">SGS1</strain>
    </source>
</reference>
<dbReference type="GeneID" id="39737280"/>
<dbReference type="RefSeq" id="XP_028534154.1">
    <property type="nucleotide sequence ID" value="XM_028677802.1"/>
</dbReference>
<proteinExistence type="predicted"/>
<name>A0A1J1HC56_PLARL</name>
<dbReference type="OrthoDB" id="378328at2759"/>
<keyword evidence="2" id="KW-0812">Transmembrane</keyword>
<keyword evidence="2" id="KW-0472">Membrane</keyword>